<evidence type="ECO:0000256" key="1">
    <source>
        <dbReference type="SAM" id="MobiDB-lite"/>
    </source>
</evidence>
<feature type="signal peptide" evidence="2">
    <location>
        <begin position="1"/>
        <end position="21"/>
    </location>
</feature>
<protein>
    <submittedName>
        <fullName evidence="3">Uncharacterized protein</fullName>
    </submittedName>
</protein>
<reference evidence="3" key="1">
    <citation type="submission" date="2021-12" db="EMBL/GenBank/DDBJ databases">
        <title>Comparative genomics, transcriptomics and evolutionary studies reveal genomic signatures of adaptation to plant cell wall in hemibiotrophic fungi.</title>
        <authorList>
            <consortium name="DOE Joint Genome Institute"/>
            <person name="Baroncelli R."/>
            <person name="Diaz J.F."/>
            <person name="Benocci T."/>
            <person name="Peng M."/>
            <person name="Battaglia E."/>
            <person name="Haridas S."/>
            <person name="Andreopoulos W."/>
            <person name="Labutti K."/>
            <person name="Pangilinan J."/>
            <person name="Floch G.L."/>
            <person name="Makela M.R."/>
            <person name="Henrissat B."/>
            <person name="Grigoriev I.V."/>
            <person name="Crouch J.A."/>
            <person name="De Vries R.P."/>
            <person name="Sukno S.A."/>
            <person name="Thon M.R."/>
        </authorList>
    </citation>
    <scope>NUCLEOTIDE SEQUENCE</scope>
    <source>
        <strain evidence="3">CBS 112980</strain>
    </source>
</reference>
<dbReference type="AlphaFoldDB" id="A0AAD8U601"/>
<comment type="caution">
    <text evidence="3">The sequence shown here is derived from an EMBL/GenBank/DDBJ whole genome shotgun (WGS) entry which is preliminary data.</text>
</comment>
<dbReference type="EMBL" id="JAHMHS010000207">
    <property type="protein sequence ID" value="KAK1707544.1"/>
    <property type="molecule type" value="Genomic_DNA"/>
</dbReference>
<keyword evidence="4" id="KW-1185">Reference proteome</keyword>
<keyword evidence="2" id="KW-0732">Signal</keyword>
<evidence type="ECO:0000313" key="3">
    <source>
        <dbReference type="EMBL" id="KAK1707544.1"/>
    </source>
</evidence>
<organism evidence="3 4">
    <name type="scientific">Glomerella acutata</name>
    <name type="common">Colletotrichum acutatum</name>
    <dbReference type="NCBI Taxonomy" id="27357"/>
    <lineage>
        <taxon>Eukaryota</taxon>
        <taxon>Fungi</taxon>
        <taxon>Dikarya</taxon>
        <taxon>Ascomycota</taxon>
        <taxon>Pezizomycotina</taxon>
        <taxon>Sordariomycetes</taxon>
        <taxon>Hypocreomycetidae</taxon>
        <taxon>Glomerellales</taxon>
        <taxon>Glomerellaceae</taxon>
        <taxon>Colletotrichum</taxon>
        <taxon>Colletotrichum acutatum species complex</taxon>
    </lineage>
</organism>
<feature type="compositionally biased region" description="Polar residues" evidence="1">
    <location>
        <begin position="203"/>
        <end position="212"/>
    </location>
</feature>
<dbReference type="RefSeq" id="XP_060358081.1">
    <property type="nucleotide sequence ID" value="XM_060501490.1"/>
</dbReference>
<evidence type="ECO:0000256" key="2">
    <source>
        <dbReference type="SAM" id="SignalP"/>
    </source>
</evidence>
<sequence length="212" mass="23527">MLLSSVPFLWLLASHFTLISCLSKWRRSNDVQLRQPGKVRIQTPEGKKESGQHPGFQAPPIAHLHSHLPLHKFRLNLPKLPSSHTPAIKRMLPQPHGQHINAPNALSRCSREWDAPSMSWLDDSLLRRGDNDDMSPIPRESGADGSSARQCTEQGTGSASAIRDIRHVHISFCLNEITAVSAISTTHRQASNLDSPPHHQLDLRTNSDSCST</sequence>
<evidence type="ECO:0000313" key="4">
    <source>
        <dbReference type="Proteomes" id="UP001244207"/>
    </source>
</evidence>
<dbReference type="GeneID" id="85385389"/>
<proteinExistence type="predicted"/>
<name>A0AAD8U601_GLOAC</name>
<feature type="region of interest" description="Disordered" evidence="1">
    <location>
        <begin position="124"/>
        <end position="160"/>
    </location>
</feature>
<gene>
    <name evidence="3" type="ORF">BDZ83DRAFT_175600</name>
</gene>
<feature type="compositionally biased region" description="Polar residues" evidence="1">
    <location>
        <begin position="147"/>
        <end position="159"/>
    </location>
</feature>
<dbReference type="Proteomes" id="UP001244207">
    <property type="component" value="Unassembled WGS sequence"/>
</dbReference>
<feature type="region of interest" description="Disordered" evidence="1">
    <location>
        <begin position="188"/>
        <end position="212"/>
    </location>
</feature>
<accession>A0AAD8U601</accession>
<feature type="chain" id="PRO_5041929672" evidence="2">
    <location>
        <begin position="22"/>
        <end position="212"/>
    </location>
</feature>